<dbReference type="Proteomes" id="UP000295717">
    <property type="component" value="Unassembled WGS sequence"/>
</dbReference>
<gene>
    <name evidence="3" type="ORF">EDC35_108101</name>
</gene>
<feature type="domain" description="KfrA N-terminal DNA-binding" evidence="2">
    <location>
        <begin position="8"/>
        <end position="118"/>
    </location>
</feature>
<evidence type="ECO:0000313" key="3">
    <source>
        <dbReference type="EMBL" id="TCT19494.1"/>
    </source>
</evidence>
<sequence length="349" mass="39390">MARSGISKFRVQQARDALLARGEHPSIDAVRVELGNTGSRTTLHRYLRELSDEEGIRVDQEQCLSEPIKALIASLAGRLHEEASEVIASAQARRDTERQTQEAEIIRLAQELEAVQARVMELDAGWSAERQAHETANANWQAERIRASEAAKENESLHLRLMEHERHLQSLEEKHRHARESLEHFRQAAKEQREQEQRRHEQQVQQLQAENRQQAQTLIVKQDAITHLSQETARLAAELSDARHQLQDTLEQLQAQRQTADRLAVAHARLDVMHDQASGRLQAAEAANRQLTEEFREMSAQLVESQLGGQQMQAQLDAQAALYADLQQQLAGLIRPVADDAEGPPAPDA</sequence>
<dbReference type="GO" id="GO:0003677">
    <property type="term" value="F:DNA binding"/>
    <property type="evidence" value="ECO:0007669"/>
    <property type="project" value="UniProtKB-KW"/>
</dbReference>
<organism evidence="3 4">
    <name type="scientific">Thiobaca trueperi</name>
    <dbReference type="NCBI Taxonomy" id="127458"/>
    <lineage>
        <taxon>Bacteria</taxon>
        <taxon>Pseudomonadati</taxon>
        <taxon>Pseudomonadota</taxon>
        <taxon>Gammaproteobacteria</taxon>
        <taxon>Chromatiales</taxon>
        <taxon>Chromatiaceae</taxon>
        <taxon>Thiobaca</taxon>
    </lineage>
</organism>
<name>A0A4R3MT72_9GAMM</name>
<dbReference type="AlphaFoldDB" id="A0A4R3MT72"/>
<proteinExistence type="predicted"/>
<dbReference type="EMBL" id="SMAO01000008">
    <property type="protein sequence ID" value="TCT19494.1"/>
    <property type="molecule type" value="Genomic_DNA"/>
</dbReference>
<keyword evidence="4" id="KW-1185">Reference proteome</keyword>
<feature type="compositionally biased region" description="Basic and acidic residues" evidence="1">
    <location>
        <begin position="185"/>
        <end position="202"/>
    </location>
</feature>
<evidence type="ECO:0000259" key="2">
    <source>
        <dbReference type="Pfam" id="PF11740"/>
    </source>
</evidence>
<evidence type="ECO:0000256" key="1">
    <source>
        <dbReference type="SAM" id="MobiDB-lite"/>
    </source>
</evidence>
<dbReference type="RefSeq" id="WP_132978004.1">
    <property type="nucleotide sequence ID" value="NZ_SMAO01000008.1"/>
</dbReference>
<dbReference type="OrthoDB" id="583532at2"/>
<accession>A0A4R3MT72</accession>
<dbReference type="Pfam" id="PF11740">
    <property type="entry name" value="KfrA_N"/>
    <property type="match status" value="1"/>
</dbReference>
<reference evidence="3 4" key="1">
    <citation type="submission" date="2019-03" db="EMBL/GenBank/DDBJ databases">
        <title>Genomic Encyclopedia of Type Strains, Phase IV (KMG-IV): sequencing the most valuable type-strain genomes for metagenomic binning, comparative biology and taxonomic classification.</title>
        <authorList>
            <person name="Goeker M."/>
        </authorList>
    </citation>
    <scope>NUCLEOTIDE SEQUENCE [LARGE SCALE GENOMIC DNA]</scope>
    <source>
        <strain evidence="3 4">DSM 13587</strain>
    </source>
</reference>
<keyword evidence="3" id="KW-0238">DNA-binding</keyword>
<feature type="region of interest" description="Disordered" evidence="1">
    <location>
        <begin position="185"/>
        <end position="209"/>
    </location>
</feature>
<evidence type="ECO:0000313" key="4">
    <source>
        <dbReference type="Proteomes" id="UP000295717"/>
    </source>
</evidence>
<comment type="caution">
    <text evidence="3">The sequence shown here is derived from an EMBL/GenBank/DDBJ whole genome shotgun (WGS) entry which is preliminary data.</text>
</comment>
<protein>
    <submittedName>
        <fullName evidence="3">Plasmid replication DNA-binding protein KfrA</fullName>
    </submittedName>
</protein>
<dbReference type="InterPro" id="IPR021104">
    <property type="entry name" value="KfrA_DNA-bd_N"/>
</dbReference>